<keyword evidence="3" id="KW-1185">Reference proteome</keyword>
<dbReference type="GO" id="GO:0030154">
    <property type="term" value="P:cell differentiation"/>
    <property type="evidence" value="ECO:0007669"/>
    <property type="project" value="TreeGrafter"/>
</dbReference>
<feature type="compositionally biased region" description="Low complexity" evidence="1">
    <location>
        <begin position="41"/>
        <end position="62"/>
    </location>
</feature>
<dbReference type="GeneTree" id="ENSGT00940000171296"/>
<accession>A0A3P8RNL0</accession>
<feature type="compositionally biased region" description="Basic and acidic residues" evidence="1">
    <location>
        <begin position="125"/>
        <end position="136"/>
    </location>
</feature>
<name>A0A3P8RNL0_AMPPE</name>
<dbReference type="InterPro" id="IPR024845">
    <property type="entry name" value="NHS-like"/>
</dbReference>
<dbReference type="Proteomes" id="UP000265080">
    <property type="component" value="Chromosome 17"/>
</dbReference>
<sequence>MSPSSGYSSQSGTPTLSPKGISPTSPDKQKKKPVKPERSVSRASSSAASPSSSLTSLSSGTSELANADVPPCSPNPPPQGSPPTSPSTLPTSTQASDPSTVPTAPALPAENLTHGVNFRRQPSVGHRDARSKELLSRHKSAPIPKEDANIPLVTPSLLQMVRLRSGAPVQENCPVSIQGPQNIPQKPIRKSLSMKSPPQAIKTSSVTMNSPSMRLQEAIRMKTAAMSSRDGAVSLKLPEGCDMHKSPASTASFIFSRSTKKVVIETAAASSPEAQASLKQSLAAELMQVSDQSKAAAFSNGEVKCDRVPPPVAKKPAHGSVSPSQNLSSCSAKMEHCVERNGTVGVQQMSGVTPPETLSKCRNHDLPSLSSLK</sequence>
<feature type="region of interest" description="Disordered" evidence="1">
    <location>
        <begin position="341"/>
        <end position="373"/>
    </location>
</feature>
<reference evidence="2" key="2">
    <citation type="submission" date="2025-08" db="UniProtKB">
        <authorList>
            <consortium name="Ensembl"/>
        </authorList>
    </citation>
    <scope>IDENTIFICATION</scope>
</reference>
<feature type="region of interest" description="Disordered" evidence="1">
    <location>
        <begin position="1"/>
        <end position="148"/>
    </location>
</feature>
<dbReference type="AlphaFoldDB" id="A0A3P8RNL0"/>
<evidence type="ECO:0000313" key="2">
    <source>
        <dbReference type="Ensembl" id="ENSAPEP00000001672.1"/>
    </source>
</evidence>
<dbReference type="PANTHER" id="PTHR23039">
    <property type="entry name" value="NANCE-HORAN SYNDROME PROTEIN"/>
    <property type="match status" value="1"/>
</dbReference>
<dbReference type="Pfam" id="PF15273">
    <property type="entry name" value="NHS"/>
    <property type="match status" value="1"/>
</dbReference>
<proteinExistence type="predicted"/>
<feature type="compositionally biased region" description="Pro residues" evidence="1">
    <location>
        <begin position="71"/>
        <end position="85"/>
    </location>
</feature>
<feature type="region of interest" description="Disordered" evidence="1">
    <location>
        <begin position="172"/>
        <end position="208"/>
    </location>
</feature>
<organism evidence="2 3">
    <name type="scientific">Amphiprion percula</name>
    <name type="common">Orange clownfish</name>
    <name type="synonym">Lutjanus percula</name>
    <dbReference type="NCBI Taxonomy" id="161767"/>
    <lineage>
        <taxon>Eukaryota</taxon>
        <taxon>Metazoa</taxon>
        <taxon>Chordata</taxon>
        <taxon>Craniata</taxon>
        <taxon>Vertebrata</taxon>
        <taxon>Euteleostomi</taxon>
        <taxon>Actinopterygii</taxon>
        <taxon>Neopterygii</taxon>
        <taxon>Teleostei</taxon>
        <taxon>Neoteleostei</taxon>
        <taxon>Acanthomorphata</taxon>
        <taxon>Ovalentaria</taxon>
        <taxon>Pomacentridae</taxon>
        <taxon>Amphiprion</taxon>
    </lineage>
</organism>
<reference evidence="2" key="3">
    <citation type="submission" date="2025-09" db="UniProtKB">
        <authorList>
            <consortium name="Ensembl"/>
        </authorList>
    </citation>
    <scope>IDENTIFICATION</scope>
</reference>
<feature type="compositionally biased region" description="Low complexity" evidence="1">
    <location>
        <begin position="1"/>
        <end position="15"/>
    </location>
</feature>
<evidence type="ECO:0000256" key="1">
    <source>
        <dbReference type="SAM" id="MobiDB-lite"/>
    </source>
</evidence>
<reference evidence="2 3" key="1">
    <citation type="submission" date="2018-03" db="EMBL/GenBank/DDBJ databases">
        <title>Finding Nemo's genes: A chromosome-scale reference assembly of the genome of the orange clownfish Amphiprion percula.</title>
        <authorList>
            <person name="Lehmann R."/>
        </authorList>
    </citation>
    <scope>NUCLEOTIDE SEQUENCE</scope>
</reference>
<feature type="compositionally biased region" description="Polar residues" evidence="1">
    <location>
        <begin position="173"/>
        <end position="184"/>
    </location>
</feature>
<dbReference type="Ensembl" id="ENSAPET00000001710.1">
    <property type="protein sequence ID" value="ENSAPEP00000001672.1"/>
    <property type="gene ID" value="ENSAPEG00000001242.1"/>
</dbReference>
<dbReference type="PANTHER" id="PTHR23039:SF6">
    <property type="entry name" value="SIMILAR TO MKIAA1522 PROTEIN"/>
    <property type="match status" value="1"/>
</dbReference>
<feature type="compositionally biased region" description="Polar residues" evidence="1">
    <location>
        <begin position="193"/>
        <end position="208"/>
    </location>
</feature>
<evidence type="ECO:0000313" key="3">
    <source>
        <dbReference type="Proteomes" id="UP000265080"/>
    </source>
</evidence>
<protein>
    <submittedName>
        <fullName evidence="2">Uncharacterized protein</fullName>
    </submittedName>
</protein>